<accession>A0A9J7AP53</accession>
<evidence type="ECO:0000313" key="2">
    <source>
        <dbReference type="EMBL" id="UUX49192.1"/>
    </source>
</evidence>
<dbReference type="RefSeq" id="WP_257767718.1">
    <property type="nucleotide sequence ID" value="NZ_CP102480.1"/>
</dbReference>
<gene>
    <name evidence="2" type="ORF">NUH88_17520</name>
</gene>
<dbReference type="SUPFAM" id="SSF51206">
    <property type="entry name" value="cAMP-binding domain-like"/>
    <property type="match status" value="1"/>
</dbReference>
<dbReference type="PANTHER" id="PTHR11635:SF152">
    <property type="entry name" value="CAMP-DEPENDENT PROTEIN KINASE TYPE I REGULATORY SUBUNIT-RELATED"/>
    <property type="match status" value="1"/>
</dbReference>
<evidence type="ECO:0000313" key="3">
    <source>
        <dbReference type="Proteomes" id="UP001060336"/>
    </source>
</evidence>
<dbReference type="EMBL" id="CP102480">
    <property type="protein sequence ID" value="UUX49192.1"/>
    <property type="molecule type" value="Genomic_DNA"/>
</dbReference>
<dbReference type="GO" id="GO:0005829">
    <property type="term" value="C:cytosol"/>
    <property type="evidence" value="ECO:0007669"/>
    <property type="project" value="TreeGrafter"/>
</dbReference>
<dbReference type="GO" id="GO:0005952">
    <property type="term" value="C:cAMP-dependent protein kinase complex"/>
    <property type="evidence" value="ECO:0007669"/>
    <property type="project" value="InterPro"/>
</dbReference>
<keyword evidence="3" id="KW-1185">Reference proteome</keyword>
<dbReference type="KEGG" id="naci:NUH88_17520"/>
<reference evidence="2" key="1">
    <citation type="submission" date="2022-08" db="EMBL/GenBank/DDBJ databases">
        <title>Nisaea acidiphila sp. nov., isolated from a marine algal debris and emended description of the genus Nisaea Urios et al. 2008.</title>
        <authorList>
            <person name="Kwon K."/>
        </authorList>
    </citation>
    <scope>NUCLEOTIDE SEQUENCE</scope>
    <source>
        <strain evidence="2">MEBiC11861</strain>
    </source>
</reference>
<dbReference type="SMART" id="SM00100">
    <property type="entry name" value="cNMP"/>
    <property type="match status" value="1"/>
</dbReference>
<name>A0A9J7AP53_9PROT</name>
<sequence>MNGGRVGADDIALISIFQDLGAEERAAIASVCRKLHFRAGEPIISTGGADHDVYFMLDGEAEVVNHTIIGNALHLDALSAGAYFGELSALDGGPRSAEVQTLSDCVVAAMPPSEFRQVLVDYPSVLVLVLHNLAQMIRAANLTVLQHATI</sequence>
<dbReference type="PANTHER" id="PTHR11635">
    <property type="entry name" value="CAMP-DEPENDENT PROTEIN KINASE REGULATORY CHAIN"/>
    <property type="match status" value="1"/>
</dbReference>
<dbReference type="InterPro" id="IPR014710">
    <property type="entry name" value="RmlC-like_jellyroll"/>
</dbReference>
<dbReference type="Gene3D" id="2.60.120.10">
    <property type="entry name" value="Jelly Rolls"/>
    <property type="match status" value="1"/>
</dbReference>
<organism evidence="2 3">
    <name type="scientific">Nisaea acidiphila</name>
    <dbReference type="NCBI Taxonomy" id="1862145"/>
    <lineage>
        <taxon>Bacteria</taxon>
        <taxon>Pseudomonadati</taxon>
        <taxon>Pseudomonadota</taxon>
        <taxon>Alphaproteobacteria</taxon>
        <taxon>Rhodospirillales</taxon>
        <taxon>Thalassobaculaceae</taxon>
        <taxon>Nisaea</taxon>
    </lineage>
</organism>
<dbReference type="InterPro" id="IPR018490">
    <property type="entry name" value="cNMP-bd_dom_sf"/>
</dbReference>
<protein>
    <submittedName>
        <fullName evidence="2">Cyclic nucleotide-binding domain-containing protein</fullName>
    </submittedName>
</protein>
<dbReference type="AlphaFoldDB" id="A0A9J7AP53"/>
<feature type="domain" description="Cyclic nucleotide-binding" evidence="1">
    <location>
        <begin position="16"/>
        <end position="119"/>
    </location>
</feature>
<dbReference type="Proteomes" id="UP001060336">
    <property type="component" value="Chromosome"/>
</dbReference>
<dbReference type="InterPro" id="IPR050503">
    <property type="entry name" value="cAMP-dep_PK_reg_su-like"/>
</dbReference>
<proteinExistence type="predicted"/>
<dbReference type="CDD" id="cd00038">
    <property type="entry name" value="CAP_ED"/>
    <property type="match status" value="1"/>
</dbReference>
<dbReference type="PROSITE" id="PS50042">
    <property type="entry name" value="CNMP_BINDING_3"/>
    <property type="match status" value="1"/>
</dbReference>
<evidence type="ECO:0000259" key="1">
    <source>
        <dbReference type="PROSITE" id="PS50042"/>
    </source>
</evidence>
<dbReference type="Pfam" id="PF00027">
    <property type="entry name" value="cNMP_binding"/>
    <property type="match status" value="1"/>
</dbReference>
<dbReference type="InterPro" id="IPR000595">
    <property type="entry name" value="cNMP-bd_dom"/>
</dbReference>